<feature type="coiled-coil region" evidence="1">
    <location>
        <begin position="133"/>
        <end position="404"/>
    </location>
</feature>
<dbReference type="GeneID" id="6752845"/>
<dbReference type="PANTHER" id="PTHR37476">
    <property type="entry name" value="COILED-COIL DOMAIN-CONTAINING PROTEIN 171"/>
    <property type="match status" value="1"/>
</dbReference>
<feature type="coiled-coil region" evidence="1">
    <location>
        <begin position="440"/>
        <end position="523"/>
    </location>
</feature>
<evidence type="ECO:0000256" key="2">
    <source>
        <dbReference type="SAM" id="MobiDB-lite"/>
    </source>
</evidence>
<protein>
    <recommendedName>
        <fullName evidence="5">Coiled-coil domain-containing protein 171</fullName>
    </recommendedName>
</protein>
<accession>B3RW30</accession>
<feature type="compositionally biased region" description="Basic and acidic residues" evidence="2">
    <location>
        <begin position="599"/>
        <end position="613"/>
    </location>
</feature>
<dbReference type="PANTHER" id="PTHR37476:SF1">
    <property type="entry name" value="COILED-COIL DOMAIN-CONTAINING PROTEIN 171"/>
    <property type="match status" value="1"/>
</dbReference>
<dbReference type="HOGENOM" id="CLU_007506_0_0_1"/>
<feature type="region of interest" description="Disordered" evidence="2">
    <location>
        <begin position="585"/>
        <end position="613"/>
    </location>
</feature>
<dbReference type="OMA" id="CRRFECD"/>
<reference evidence="3 4" key="1">
    <citation type="journal article" date="2008" name="Nature">
        <title>The Trichoplax genome and the nature of placozoans.</title>
        <authorList>
            <person name="Srivastava M."/>
            <person name="Begovic E."/>
            <person name="Chapman J."/>
            <person name="Putnam N.H."/>
            <person name="Hellsten U."/>
            <person name="Kawashima T."/>
            <person name="Kuo A."/>
            <person name="Mitros T."/>
            <person name="Salamov A."/>
            <person name="Carpenter M.L."/>
            <person name="Signorovitch A.Y."/>
            <person name="Moreno M.A."/>
            <person name="Kamm K."/>
            <person name="Grimwood J."/>
            <person name="Schmutz J."/>
            <person name="Shapiro H."/>
            <person name="Grigoriev I.V."/>
            <person name="Buss L.W."/>
            <person name="Schierwater B."/>
            <person name="Dellaporta S.L."/>
            <person name="Rokhsar D.S."/>
        </authorList>
    </citation>
    <scope>NUCLEOTIDE SEQUENCE [LARGE SCALE GENOMIC DNA]</scope>
    <source>
        <strain evidence="3 4">Grell-BS-1999</strain>
    </source>
</reference>
<dbReference type="FunCoup" id="B3RW30">
    <property type="interactions" value="298"/>
</dbReference>
<dbReference type="eggNOG" id="ENOG502QT2H">
    <property type="taxonomic scope" value="Eukaryota"/>
</dbReference>
<feature type="coiled-coil region" evidence="1">
    <location>
        <begin position="620"/>
        <end position="654"/>
    </location>
</feature>
<sequence>MASSGINNDDKVDLMDIKGKNRISRSPNLTEAVSNHSTEIHDDSKMDDLRISSDKSMLQKKLSDNENVLVMKTKSYNEQVSRLQNQVIKLRATVERGEAVKQQLDYELLKVNKDLNHERRQALERESSLSEINKSLSDQVSKATTKCQELENSMQHLHFRLQEEQKKQQMLIEETDKVLNSLRAERDVIENDNHKLQQTVQDLQLQNENFLEKLATAEVRYSNQNQTLQRQADELKGITSRKESLTANLESAHRKIQNLEENIEAERAAHLESKFNSEVIQLRVRDLEGALETEKAIRNDANENIRGLQKKIKELEILKDEKDQQLSNLTDQLRSLLAAKYELFLISIKTEYSSNQETLLREVEEKQNIVQDLSRQLDRHHNNFLSLRDELTKTKRRQKELQEEYGSSTKALEELVLSFSIPPITSQIRESPTIKPSTALSYLKKEVEKLSTECESYKEMIWSRDHVVEKTKDALLSARNDLKTAREDLKENQNVINNLRIQLQQLHQNLSHESNLKEKLNDELMLTKEHYQKELEDRKQFLHTLNQRFTSNNPPTAALNSTENDVQILEKACQDRDRALQKMHKTHEETLSKLLSSHTAKERKQQEEKTELDEHYNKMLLDLQNRLKDSQNQIREMGNEFRKLTSNKEERKKENSVLKKHFTELKAMNDALKISCSLLAGVLWPLQNRFADLITQRNVLTQLYAKAEESKYHLKSICDTLQQEMKDSAIIQANNDQNSWDLLPNKKRRNMFQLFRVGAIAVLAANRLVHLVRCSHFKFFTVPQIFNVGISSVYYGGYFNVPKARFQGIASQSPAKAMLNSVAATAWLTSPSLQMRLIKAASELQHYLTREKPDSYFSQDSELPYIAQSTFSKIIRAIEAEFSSLSTEKTEIEAAFMSKPLTFWLGRGFERYQKRTSVENQDIVALSEVIPDLRNKLLELTRRLHSAEIERRSLRIEVTKLQQEYFDNKKMREKTTELQKSLDELHLKYNESVPEAKFETIYKELQNALRRESEAQNLLKIQSQQMQDLEYQRTKYSQEQVVNEASITAKAKELFKIREDLERKDRSLYEVNQNFIRLENDHKSVLAELTKAEKLVKTSAKEREALLCYLKAVEAALEQSKQLAQSRNLGDANPYQYMLPKLILPSERLEAEGFKVGPEMLSCQSVVKAFMEAQQQVLSKVSALESELMPYKTHIGTLKSELTAACQRQVNDMAHTSHQSADHGMKGSREFREQPPTVATEELNNYNFIPLKRYQDTVANPGTTRE</sequence>
<dbReference type="EMBL" id="DS985244">
    <property type="protein sequence ID" value="EDV26104.1"/>
    <property type="molecule type" value="Genomic_DNA"/>
</dbReference>
<dbReference type="Proteomes" id="UP000009022">
    <property type="component" value="Unassembled WGS sequence"/>
</dbReference>
<dbReference type="OrthoDB" id="287623at2759"/>
<evidence type="ECO:0000313" key="3">
    <source>
        <dbReference type="EMBL" id="EDV26104.1"/>
    </source>
</evidence>
<feature type="coiled-coil region" evidence="1">
    <location>
        <begin position="930"/>
        <end position="1039"/>
    </location>
</feature>
<evidence type="ECO:0008006" key="5">
    <source>
        <dbReference type="Google" id="ProtNLM"/>
    </source>
</evidence>
<dbReference type="PhylomeDB" id="B3RW30"/>
<proteinExistence type="predicted"/>
<name>B3RW30_TRIAD</name>
<dbReference type="CTD" id="6752845"/>
<keyword evidence="4" id="KW-1185">Reference proteome</keyword>
<dbReference type="KEGG" id="tad:TRIADDRAFT_55866"/>
<dbReference type="STRING" id="10228.B3RW30"/>
<evidence type="ECO:0000313" key="4">
    <source>
        <dbReference type="Proteomes" id="UP000009022"/>
    </source>
</evidence>
<dbReference type="RefSeq" id="XP_002112137.1">
    <property type="nucleotide sequence ID" value="XM_002112101.1"/>
</dbReference>
<dbReference type="InParanoid" id="B3RW30"/>
<feature type="region of interest" description="Disordered" evidence="2">
    <location>
        <begin position="1214"/>
        <end position="1238"/>
    </location>
</feature>
<dbReference type="InterPro" id="IPR027267">
    <property type="entry name" value="AH/BAR_dom_sf"/>
</dbReference>
<dbReference type="Gene3D" id="1.20.1270.60">
    <property type="entry name" value="Arfaptin homology (AH) domain/BAR domain"/>
    <property type="match status" value="1"/>
</dbReference>
<gene>
    <name evidence="3" type="ORF">TRIADDRAFT_55866</name>
</gene>
<feature type="compositionally biased region" description="Basic and acidic residues" evidence="2">
    <location>
        <begin position="1220"/>
        <end position="1233"/>
    </location>
</feature>
<organism evidence="3 4">
    <name type="scientific">Trichoplax adhaerens</name>
    <name type="common">Trichoplax reptans</name>
    <dbReference type="NCBI Taxonomy" id="10228"/>
    <lineage>
        <taxon>Eukaryota</taxon>
        <taxon>Metazoa</taxon>
        <taxon>Placozoa</taxon>
        <taxon>Uniplacotomia</taxon>
        <taxon>Trichoplacea</taxon>
        <taxon>Trichoplacidae</taxon>
        <taxon>Trichoplax</taxon>
    </lineage>
</organism>
<dbReference type="AlphaFoldDB" id="B3RW30"/>
<keyword evidence="1" id="KW-0175">Coiled coil</keyword>
<evidence type="ECO:0000256" key="1">
    <source>
        <dbReference type="SAM" id="Coils"/>
    </source>
</evidence>